<dbReference type="Gene3D" id="1.25.40.10">
    <property type="entry name" value="Tetratricopeptide repeat domain"/>
    <property type="match status" value="1"/>
</dbReference>
<evidence type="ECO:0000313" key="3">
    <source>
        <dbReference type="EMBL" id="MBN8662235.1"/>
    </source>
</evidence>
<dbReference type="EMBL" id="JAFLCK010000033">
    <property type="protein sequence ID" value="MBN8662235.1"/>
    <property type="molecule type" value="Genomic_DNA"/>
</dbReference>
<dbReference type="Proteomes" id="UP000664277">
    <property type="component" value="Unassembled WGS sequence"/>
</dbReference>
<dbReference type="GO" id="GO:0008237">
    <property type="term" value="F:metallopeptidase activity"/>
    <property type="evidence" value="ECO:0007669"/>
    <property type="project" value="InterPro"/>
</dbReference>
<dbReference type="InterPro" id="IPR024079">
    <property type="entry name" value="MetalloPept_cat_dom_sf"/>
</dbReference>
<dbReference type="SMART" id="SM00235">
    <property type="entry name" value="ZnMc"/>
    <property type="match status" value="1"/>
</dbReference>
<evidence type="ECO:0000259" key="2">
    <source>
        <dbReference type="SMART" id="SM00235"/>
    </source>
</evidence>
<dbReference type="InterPro" id="IPR019734">
    <property type="entry name" value="TPR_rpt"/>
</dbReference>
<dbReference type="SUPFAM" id="SSF55486">
    <property type="entry name" value="Metalloproteases ('zincins'), catalytic domain"/>
    <property type="match status" value="1"/>
</dbReference>
<dbReference type="InterPro" id="IPR011990">
    <property type="entry name" value="TPR-like_helical_dom_sf"/>
</dbReference>
<dbReference type="SUPFAM" id="SSF48452">
    <property type="entry name" value="TPR-like"/>
    <property type="match status" value="1"/>
</dbReference>
<dbReference type="GO" id="GO:0008270">
    <property type="term" value="F:zinc ion binding"/>
    <property type="evidence" value="ECO:0007669"/>
    <property type="project" value="InterPro"/>
</dbReference>
<reference evidence="3" key="1">
    <citation type="submission" date="2021-02" db="EMBL/GenBank/DDBJ databases">
        <title>Genome-Resolved Metagenomics of a Microbial Community Performing Photosynthetic Biological Nutrient Removal.</title>
        <authorList>
            <person name="Mcdaniel E.A."/>
        </authorList>
    </citation>
    <scope>NUCLEOTIDE SEQUENCE</scope>
    <source>
        <strain evidence="3">UWPOB_OBS1</strain>
    </source>
</reference>
<accession>A0A8J7PNM7</accession>
<dbReference type="Gene3D" id="3.40.390.10">
    <property type="entry name" value="Collagenase (Catalytic Domain)"/>
    <property type="match status" value="1"/>
</dbReference>
<dbReference type="InterPro" id="IPR006026">
    <property type="entry name" value="Peptidase_Metallo"/>
</dbReference>
<organism evidence="3 4">
    <name type="scientific">Candidatus Obscuribacter phosphatis</name>
    <dbReference type="NCBI Taxonomy" id="1906157"/>
    <lineage>
        <taxon>Bacteria</taxon>
        <taxon>Bacillati</taxon>
        <taxon>Candidatus Melainabacteria</taxon>
        <taxon>Candidatus Obscuribacterales</taxon>
        <taxon>Candidatus Obscuribacteraceae</taxon>
        <taxon>Candidatus Obscuribacter</taxon>
    </lineage>
</organism>
<gene>
    <name evidence="3" type="ORF">J0M35_17835</name>
</gene>
<protein>
    <recommendedName>
        <fullName evidence="2">Peptidase metallopeptidase domain-containing protein</fullName>
    </recommendedName>
</protein>
<feature type="repeat" description="TPR" evidence="1">
    <location>
        <begin position="50"/>
        <end position="83"/>
    </location>
</feature>
<evidence type="ECO:0000256" key="1">
    <source>
        <dbReference type="PROSITE-ProRule" id="PRU00339"/>
    </source>
</evidence>
<sequence>MRFAAFKQKYLTVFGSIALSTALSTALSIGLALSAPSSAWAMFYGFNQQAQAYEHEGDNLMDTGYYEQAISAYSQAINLLPYDAVQGRADALYARAVANDVAGHFDQASQDYSWARDYYLKAAQYANYGGSQAAEEGLTGGYDANFGQQLANLVRWRATVNPNSPDYFVDGGPMKAWNLRKMPLKVFIDDSQGTGWSQDLRDLIWRAISSWTNVSGSPIRFTQWYRADDADYIITRPSSSGQIAVGSGGFTSGIDEAQSENGKVMLKQSKSLLSCPGYDGSGYSQIDRNRLYNLALHECGHALGIGGHSPSGMDVMYWKAPILKLSDRDGATLRRMYSQ</sequence>
<feature type="domain" description="Peptidase metallopeptidase" evidence="2">
    <location>
        <begin position="173"/>
        <end position="339"/>
    </location>
</feature>
<dbReference type="GO" id="GO:0006508">
    <property type="term" value="P:proteolysis"/>
    <property type="evidence" value="ECO:0007669"/>
    <property type="project" value="InterPro"/>
</dbReference>
<evidence type="ECO:0000313" key="4">
    <source>
        <dbReference type="Proteomes" id="UP000664277"/>
    </source>
</evidence>
<proteinExistence type="predicted"/>
<dbReference type="PROSITE" id="PS50005">
    <property type="entry name" value="TPR"/>
    <property type="match status" value="1"/>
</dbReference>
<comment type="caution">
    <text evidence="3">The sequence shown here is derived from an EMBL/GenBank/DDBJ whole genome shotgun (WGS) entry which is preliminary data.</text>
</comment>
<dbReference type="AlphaFoldDB" id="A0A8J7PNM7"/>
<keyword evidence="1" id="KW-0802">TPR repeat</keyword>
<name>A0A8J7PNM7_9BACT</name>